<protein>
    <recommendedName>
        <fullName evidence="3">TetR family transcriptional regulator</fullName>
    </recommendedName>
</protein>
<reference evidence="2" key="1">
    <citation type="journal article" date="2019" name="Int. J. Syst. Evol. Microbiol.">
        <title>The Global Catalogue of Microorganisms (GCM) 10K type strain sequencing project: providing services to taxonomists for standard genome sequencing and annotation.</title>
        <authorList>
            <consortium name="The Broad Institute Genomics Platform"/>
            <consortium name="The Broad Institute Genome Sequencing Center for Infectious Disease"/>
            <person name="Wu L."/>
            <person name="Ma J."/>
        </authorList>
    </citation>
    <scope>NUCLEOTIDE SEQUENCE [LARGE SCALE GENOMIC DNA]</scope>
    <source>
        <strain evidence="2">CGMCC 4.7683</strain>
    </source>
</reference>
<evidence type="ECO:0008006" key="3">
    <source>
        <dbReference type="Google" id="ProtNLM"/>
    </source>
</evidence>
<gene>
    <name evidence="1" type="ORF">GCM10017790_10070</name>
</gene>
<accession>A0ABQ3L7P3</accession>
<proteinExistence type="predicted"/>
<dbReference type="RefSeq" id="WP_373307900.1">
    <property type="nucleotide sequence ID" value="NZ_BNAY01000001.1"/>
</dbReference>
<dbReference type="Proteomes" id="UP000635387">
    <property type="component" value="Unassembled WGS sequence"/>
</dbReference>
<organism evidence="1 2">
    <name type="scientific">Amycolatopsis oliviviridis</name>
    <dbReference type="NCBI Taxonomy" id="1471590"/>
    <lineage>
        <taxon>Bacteria</taxon>
        <taxon>Bacillati</taxon>
        <taxon>Actinomycetota</taxon>
        <taxon>Actinomycetes</taxon>
        <taxon>Pseudonocardiales</taxon>
        <taxon>Pseudonocardiaceae</taxon>
        <taxon>Amycolatopsis</taxon>
    </lineage>
</organism>
<evidence type="ECO:0000313" key="2">
    <source>
        <dbReference type="Proteomes" id="UP000635387"/>
    </source>
</evidence>
<evidence type="ECO:0000313" key="1">
    <source>
        <dbReference type="EMBL" id="GHH05715.1"/>
    </source>
</evidence>
<comment type="caution">
    <text evidence="1">The sequence shown here is derived from an EMBL/GenBank/DDBJ whole genome shotgun (WGS) entry which is preliminary data.</text>
</comment>
<dbReference type="EMBL" id="BNAY01000001">
    <property type="protein sequence ID" value="GHH05715.1"/>
    <property type="molecule type" value="Genomic_DNA"/>
</dbReference>
<sequence length="153" mass="16756">MAPEPRDQTGVHLASVRELRRGLDSGFVGEWMFQSGDRQQFGPLPQCVGENDRVGPALLEIYENIGRLLDALGALVNYALGVAGQNAANTWTLAENDAERSAALDVIAARWAQLDPGKYPFVHKAATRLREHDDREQFLAGVDIFLAGIATLR</sequence>
<dbReference type="Gene3D" id="1.10.357.10">
    <property type="entry name" value="Tetracycline Repressor, domain 2"/>
    <property type="match status" value="1"/>
</dbReference>
<name>A0ABQ3L7P3_9PSEU</name>
<dbReference type="SUPFAM" id="SSF48498">
    <property type="entry name" value="Tetracyclin repressor-like, C-terminal domain"/>
    <property type="match status" value="1"/>
</dbReference>
<dbReference type="InterPro" id="IPR036271">
    <property type="entry name" value="Tet_transcr_reg_TetR-rel_C_sf"/>
</dbReference>
<keyword evidence="2" id="KW-1185">Reference proteome</keyword>